<dbReference type="InterPro" id="IPR010461">
    <property type="entry name" value="ComK"/>
</dbReference>
<proteinExistence type="predicted"/>
<dbReference type="RefSeq" id="WP_354198841.1">
    <property type="nucleotide sequence ID" value="NZ_JBEPLW010000028.1"/>
</dbReference>
<sequence>MHKDFYRIGPQTMAIMPDFDKYGHPESIILEQGKEAFSIKLKPRHLIDRTLRSYASSYMGAVQGAAYILKKNHTLPVLIKAEKPIILLPTESSTREGCMWLSLDHIIDFNEEEKGSTRISLTGGASIVAGISLHSFYHQFQKALFFRHHLERPDDRMTQAFEPGVTYHFIKGEGIRKTGKKE</sequence>
<protein>
    <submittedName>
        <fullName evidence="1">Competence protein ComK</fullName>
    </submittedName>
</protein>
<organism evidence="1 2">
    <name type="scientific">Bhargavaea ullalensis</name>
    <dbReference type="NCBI Taxonomy" id="1265685"/>
    <lineage>
        <taxon>Bacteria</taxon>
        <taxon>Bacillati</taxon>
        <taxon>Bacillota</taxon>
        <taxon>Bacilli</taxon>
        <taxon>Bacillales</taxon>
        <taxon>Caryophanaceae</taxon>
        <taxon>Bhargavaea</taxon>
    </lineage>
</organism>
<keyword evidence="2" id="KW-1185">Reference proteome</keyword>
<evidence type="ECO:0000313" key="2">
    <source>
        <dbReference type="Proteomes" id="UP001549099"/>
    </source>
</evidence>
<comment type="caution">
    <text evidence="1">The sequence shown here is derived from an EMBL/GenBank/DDBJ whole genome shotgun (WGS) entry which is preliminary data.</text>
</comment>
<evidence type="ECO:0000313" key="1">
    <source>
        <dbReference type="EMBL" id="MET3576629.1"/>
    </source>
</evidence>
<accession>A0ABV2GEB4</accession>
<gene>
    <name evidence="1" type="ORF">ABID49_002558</name>
</gene>
<reference evidence="1 2" key="1">
    <citation type="submission" date="2024-06" db="EMBL/GenBank/DDBJ databases">
        <title>Genomic Encyclopedia of Type Strains, Phase IV (KMG-IV): sequencing the most valuable type-strain genomes for metagenomic binning, comparative biology and taxonomic classification.</title>
        <authorList>
            <person name="Goeker M."/>
        </authorList>
    </citation>
    <scope>NUCLEOTIDE SEQUENCE [LARGE SCALE GENOMIC DNA]</scope>
    <source>
        <strain evidence="1 2">DSM 26128</strain>
    </source>
</reference>
<dbReference type="Proteomes" id="UP001549099">
    <property type="component" value="Unassembled WGS sequence"/>
</dbReference>
<dbReference type="Pfam" id="PF06338">
    <property type="entry name" value="ComK"/>
    <property type="match status" value="1"/>
</dbReference>
<dbReference type="EMBL" id="JBEPLW010000028">
    <property type="protein sequence ID" value="MET3576629.1"/>
    <property type="molecule type" value="Genomic_DNA"/>
</dbReference>
<name>A0ABV2GEB4_9BACL</name>